<evidence type="ECO:0000313" key="2">
    <source>
        <dbReference type="EMBL" id="SVC69072.1"/>
    </source>
</evidence>
<proteinExistence type="predicted"/>
<name>A0A382PAU7_9ZZZZ</name>
<evidence type="ECO:0000256" key="1">
    <source>
        <dbReference type="SAM" id="MobiDB-lite"/>
    </source>
</evidence>
<accession>A0A382PAU7</accession>
<feature type="region of interest" description="Disordered" evidence="1">
    <location>
        <begin position="295"/>
        <end position="355"/>
    </location>
</feature>
<protein>
    <submittedName>
        <fullName evidence="2">Uncharacterized protein</fullName>
    </submittedName>
</protein>
<sequence length="355" mass="37780">AFKKRMLENRIDIVSAESSALENLGSSAEYIAGITEMSAEEIKDAAEDWNIALQTGSKGITDFVHKMNEDFKGMTEAMWQDVINTAVFNSWRDNPFARQVAKDEAQGQGLAANQALWEYLESGGTLDPTDIMGNQLMAAGIDAALNEGLALGLTDLALEDFLFNAMMNMGLGASQQGFNIAGSTFSPLYAMARSRIGQTKTNFEESAEYKQLGQMGALIGEGPESDAFKERIDRIWTGGNAAAELEQMNTVLHSEAARSLGHLKDEAGLTAEAFAALRASMWAGDLPLDEPIEERDATEDAEVSVNAGFGADRTGGRAFSAAGGGSSGNSSRVPHRQSSGGGSSGNSSRVPNRTK</sequence>
<dbReference type="AlphaFoldDB" id="A0A382PAU7"/>
<dbReference type="EMBL" id="UINC01105264">
    <property type="protein sequence ID" value="SVC69072.1"/>
    <property type="molecule type" value="Genomic_DNA"/>
</dbReference>
<reference evidence="2" key="1">
    <citation type="submission" date="2018-05" db="EMBL/GenBank/DDBJ databases">
        <authorList>
            <person name="Lanie J.A."/>
            <person name="Ng W.-L."/>
            <person name="Kazmierczak K.M."/>
            <person name="Andrzejewski T.M."/>
            <person name="Davidsen T.M."/>
            <person name="Wayne K.J."/>
            <person name="Tettelin H."/>
            <person name="Glass J.I."/>
            <person name="Rusch D."/>
            <person name="Podicherti R."/>
            <person name="Tsui H.-C.T."/>
            <person name="Winkler M.E."/>
        </authorList>
    </citation>
    <scope>NUCLEOTIDE SEQUENCE</scope>
</reference>
<gene>
    <name evidence="2" type="ORF">METZ01_LOCUS321926</name>
</gene>
<feature type="non-terminal residue" evidence="2">
    <location>
        <position position="1"/>
    </location>
</feature>
<organism evidence="2">
    <name type="scientific">marine metagenome</name>
    <dbReference type="NCBI Taxonomy" id="408172"/>
    <lineage>
        <taxon>unclassified sequences</taxon>
        <taxon>metagenomes</taxon>
        <taxon>ecological metagenomes</taxon>
    </lineage>
</organism>